<feature type="domain" description="Solute-binding protein family 5" evidence="7">
    <location>
        <begin position="112"/>
        <end position="467"/>
    </location>
</feature>
<dbReference type="AlphaFoldDB" id="A0A6L3Z037"/>
<evidence type="ECO:0000256" key="5">
    <source>
        <dbReference type="ARBA" id="ARBA00022764"/>
    </source>
</evidence>
<dbReference type="GO" id="GO:1904680">
    <property type="term" value="F:peptide transmembrane transporter activity"/>
    <property type="evidence" value="ECO:0007669"/>
    <property type="project" value="TreeGrafter"/>
</dbReference>
<dbReference type="GO" id="GO:0015833">
    <property type="term" value="P:peptide transport"/>
    <property type="evidence" value="ECO:0007669"/>
    <property type="project" value="TreeGrafter"/>
</dbReference>
<dbReference type="SUPFAM" id="SSF53850">
    <property type="entry name" value="Periplasmic binding protein-like II"/>
    <property type="match status" value="1"/>
</dbReference>
<evidence type="ECO:0000256" key="6">
    <source>
        <dbReference type="SAM" id="MobiDB-lite"/>
    </source>
</evidence>
<organism evidence="8 9">
    <name type="scientific">Brucella anthropi</name>
    <name type="common">Ochrobactrum anthropi</name>
    <dbReference type="NCBI Taxonomy" id="529"/>
    <lineage>
        <taxon>Bacteria</taxon>
        <taxon>Pseudomonadati</taxon>
        <taxon>Pseudomonadota</taxon>
        <taxon>Alphaproteobacteria</taxon>
        <taxon>Hyphomicrobiales</taxon>
        <taxon>Brucellaceae</taxon>
        <taxon>Brucella/Ochrobactrum group</taxon>
        <taxon>Brucella</taxon>
    </lineage>
</organism>
<reference evidence="8 9" key="1">
    <citation type="submission" date="2019-09" db="EMBL/GenBank/DDBJ databases">
        <title>Taxonomic organization of the family Brucellaceae based on a phylogenomic approach.</title>
        <authorList>
            <person name="Leclercq S."/>
            <person name="Cloeckaert A."/>
            <person name="Zygmunt M.S."/>
        </authorList>
    </citation>
    <scope>NUCLEOTIDE SEQUENCE [LARGE SCALE GENOMIC DNA]</scope>
    <source>
        <strain evidence="8 9">LMG 3313</strain>
    </source>
</reference>
<dbReference type="InterPro" id="IPR030678">
    <property type="entry name" value="Peptide/Ni-bd"/>
</dbReference>
<dbReference type="PANTHER" id="PTHR30290">
    <property type="entry name" value="PERIPLASMIC BINDING COMPONENT OF ABC TRANSPORTER"/>
    <property type="match status" value="1"/>
</dbReference>
<proteinExistence type="inferred from homology"/>
<dbReference type="EMBL" id="WBWS01000041">
    <property type="protein sequence ID" value="KAB2759577.1"/>
    <property type="molecule type" value="Genomic_DNA"/>
</dbReference>
<keyword evidence="5" id="KW-0574">Periplasm</keyword>
<evidence type="ECO:0000259" key="7">
    <source>
        <dbReference type="Pfam" id="PF00496"/>
    </source>
</evidence>
<evidence type="ECO:0000256" key="2">
    <source>
        <dbReference type="ARBA" id="ARBA00005695"/>
    </source>
</evidence>
<dbReference type="GO" id="GO:0043190">
    <property type="term" value="C:ATP-binding cassette (ABC) transporter complex"/>
    <property type="evidence" value="ECO:0007669"/>
    <property type="project" value="InterPro"/>
</dbReference>
<gene>
    <name evidence="8" type="ORF">F9L04_24350</name>
</gene>
<dbReference type="Gene3D" id="3.40.190.10">
    <property type="entry name" value="Periplasmic binding protein-like II"/>
    <property type="match status" value="1"/>
</dbReference>
<evidence type="ECO:0000256" key="1">
    <source>
        <dbReference type="ARBA" id="ARBA00004418"/>
    </source>
</evidence>
<dbReference type="CDD" id="cd08515">
    <property type="entry name" value="PBP2_NikA_DppA_OppA_like_10"/>
    <property type="match status" value="1"/>
</dbReference>
<dbReference type="GO" id="GO:0030288">
    <property type="term" value="C:outer membrane-bounded periplasmic space"/>
    <property type="evidence" value="ECO:0007669"/>
    <property type="project" value="UniProtKB-ARBA"/>
</dbReference>
<evidence type="ECO:0000256" key="4">
    <source>
        <dbReference type="ARBA" id="ARBA00022729"/>
    </source>
</evidence>
<comment type="subcellular location">
    <subcellularLocation>
        <location evidence="1">Periplasm</location>
    </subcellularLocation>
</comment>
<dbReference type="Proteomes" id="UP000481876">
    <property type="component" value="Unassembled WGS sequence"/>
</dbReference>
<keyword evidence="3" id="KW-0813">Transport</keyword>
<accession>A0A6L3Z037</accession>
<evidence type="ECO:0000313" key="9">
    <source>
        <dbReference type="Proteomes" id="UP000481876"/>
    </source>
</evidence>
<dbReference type="Gene3D" id="3.90.76.10">
    <property type="entry name" value="Dipeptide-binding Protein, Domain 1"/>
    <property type="match status" value="1"/>
</dbReference>
<dbReference type="PIRSF" id="PIRSF002741">
    <property type="entry name" value="MppA"/>
    <property type="match status" value="1"/>
</dbReference>
<comment type="similarity">
    <text evidence="2">Belongs to the bacterial solute-binding protein 5 family.</text>
</comment>
<dbReference type="InterPro" id="IPR000914">
    <property type="entry name" value="SBP_5_dom"/>
</dbReference>
<feature type="region of interest" description="Disordered" evidence="6">
    <location>
        <begin position="1"/>
        <end position="20"/>
    </location>
</feature>
<evidence type="ECO:0000256" key="3">
    <source>
        <dbReference type="ARBA" id="ARBA00022448"/>
    </source>
</evidence>
<dbReference type="Pfam" id="PF00496">
    <property type="entry name" value="SBP_bac_5"/>
    <property type="match status" value="1"/>
</dbReference>
<name>A0A6L3Z037_BRUAN</name>
<evidence type="ECO:0000313" key="8">
    <source>
        <dbReference type="EMBL" id="KAB2759577.1"/>
    </source>
</evidence>
<feature type="compositionally biased region" description="Basic and acidic residues" evidence="6">
    <location>
        <begin position="11"/>
        <end position="20"/>
    </location>
</feature>
<protein>
    <submittedName>
        <fullName evidence="8">ABC transporter substrate-binding protein</fullName>
    </submittedName>
</protein>
<keyword evidence="4" id="KW-0732">Signal</keyword>
<dbReference type="PANTHER" id="PTHR30290:SF38">
    <property type="entry name" value="D,D-DIPEPTIDE-BINDING PERIPLASMIC PROTEIN DDPA-RELATED"/>
    <property type="match status" value="1"/>
</dbReference>
<sequence>MGKTSCVFTRRSGDRDPPDFRRKQNCLEFNNQKNRGTTMKLNVTKFRLALILLATTAFCNPAIAGKADDTLNAAFTKEIATLDTYKESTREGLIVGRLIYDSLLSKDFKTGEFIPELAESYKVDSDTEITFKIRKGVKFHNGDPLTADDIVFTLNLVSKPDFGAKYDIAVNWIKDAEKVDDDTVKLTMKSPNPLALEMLAGNLPIYSKAYYEKVGTNGMAVKPVGTGPYKVVAVTPGSSLTLERFDDYYKGGQKENPKIKNIVFRILPERNTQYTELMNGTLDWVWQVPKDDALKLENLQNIKIDTAPIMRFEYIQMATNIAHSPLANQLVRKAIAHAINRMEIRDAFQGNDAQIINSACNPVQFGCETDVATYDYNPSKARELLKEAGFEAGFTLNMVTSGGGSGVPEAVKADLEKVGIKLELHNFQYAAAVEQWRSGKLDLFYDDWGSYGVGDVGLSVANFFKGTGDDVVKDPEVIPLLDKAGKIMDRDERKQLYSKALKLIADKAYWVPLWVQNVKTASSKDLALTVNPDEFVPFYDAEWK</sequence>
<dbReference type="Gene3D" id="3.10.105.10">
    <property type="entry name" value="Dipeptide-binding Protein, Domain 3"/>
    <property type="match status" value="1"/>
</dbReference>
<comment type="caution">
    <text evidence="8">The sequence shown here is derived from an EMBL/GenBank/DDBJ whole genome shotgun (WGS) entry which is preliminary data.</text>
</comment>
<dbReference type="InterPro" id="IPR039424">
    <property type="entry name" value="SBP_5"/>
</dbReference>